<evidence type="ECO:0000256" key="7">
    <source>
        <dbReference type="RuleBase" id="RU362109"/>
    </source>
</evidence>
<evidence type="ECO:0000256" key="4">
    <source>
        <dbReference type="ARBA" id="ARBA00022786"/>
    </source>
</evidence>
<accession>A0A0R0M2V4</accession>
<dbReference type="GO" id="GO:0061631">
    <property type="term" value="F:ubiquitin conjugating enzyme activity"/>
    <property type="evidence" value="ECO:0007669"/>
    <property type="project" value="UniProtKB-EC"/>
</dbReference>
<dbReference type="Gene3D" id="3.10.110.10">
    <property type="entry name" value="Ubiquitin Conjugating Enzyme"/>
    <property type="match status" value="1"/>
</dbReference>
<evidence type="ECO:0000313" key="10">
    <source>
        <dbReference type="Proteomes" id="UP000051530"/>
    </source>
</evidence>
<dbReference type="Proteomes" id="UP000051530">
    <property type="component" value="Unassembled WGS sequence"/>
</dbReference>
<keyword evidence="4 7" id="KW-0833">Ubl conjugation pathway</keyword>
<evidence type="ECO:0000256" key="5">
    <source>
        <dbReference type="ARBA" id="ARBA00022840"/>
    </source>
</evidence>
<evidence type="ECO:0000259" key="8">
    <source>
        <dbReference type="PROSITE" id="PS50127"/>
    </source>
</evidence>
<dbReference type="PANTHER" id="PTHR24068">
    <property type="entry name" value="UBIQUITIN-CONJUGATING ENZYME E2"/>
    <property type="match status" value="1"/>
</dbReference>
<dbReference type="VEuPathDB" id="MicrosporidiaDB:M153_5670003774"/>
<comment type="similarity">
    <text evidence="7">Belongs to the ubiquitin-conjugating enzyme family.</text>
</comment>
<proteinExistence type="inferred from homology"/>
<organism evidence="9 10">
    <name type="scientific">Pseudoloma neurophilia</name>
    <dbReference type="NCBI Taxonomy" id="146866"/>
    <lineage>
        <taxon>Eukaryota</taxon>
        <taxon>Fungi</taxon>
        <taxon>Fungi incertae sedis</taxon>
        <taxon>Microsporidia</taxon>
        <taxon>Pseudoloma</taxon>
    </lineage>
</organism>
<feature type="domain" description="UBC core" evidence="8">
    <location>
        <begin position="9"/>
        <end position="165"/>
    </location>
</feature>
<dbReference type="EMBL" id="LGUB01000213">
    <property type="protein sequence ID" value="KRH93796.1"/>
    <property type="molecule type" value="Genomic_DNA"/>
</dbReference>
<keyword evidence="10" id="KW-1185">Reference proteome</keyword>
<reference evidence="9 10" key="1">
    <citation type="submission" date="2015-07" db="EMBL/GenBank/DDBJ databases">
        <title>The genome of Pseudoloma neurophilia, a relevant intracellular parasite of the zebrafish.</title>
        <authorList>
            <person name="Ndikumana S."/>
            <person name="Pelin A."/>
            <person name="Sanders J."/>
            <person name="Corradi N."/>
        </authorList>
    </citation>
    <scope>NUCLEOTIDE SEQUENCE [LARGE SCALE GENOMIC DNA]</scope>
    <source>
        <strain evidence="9 10">MK1</strain>
    </source>
</reference>
<dbReference type="SMART" id="SM00212">
    <property type="entry name" value="UBCc"/>
    <property type="match status" value="1"/>
</dbReference>
<dbReference type="Pfam" id="PF00179">
    <property type="entry name" value="UQ_con"/>
    <property type="match status" value="1"/>
</dbReference>
<dbReference type="PROSITE" id="PS50127">
    <property type="entry name" value="UBC_2"/>
    <property type="match status" value="1"/>
</dbReference>
<keyword evidence="2" id="KW-0808">Transferase</keyword>
<dbReference type="GO" id="GO:0005524">
    <property type="term" value="F:ATP binding"/>
    <property type="evidence" value="ECO:0007669"/>
    <property type="project" value="UniProtKB-UniRule"/>
</dbReference>
<evidence type="ECO:0000256" key="6">
    <source>
        <dbReference type="PROSITE-ProRule" id="PRU10133"/>
    </source>
</evidence>
<sequence>MGAPMLGDAARKRIRRELINLQKDQNSSNKNDETLKSFEIASNVEDNLFEWHVKLRAPKDSLYQGGVFNLRVTFPSEYPFKPPQIVFLTRIYHPNINANGNICLDILRDSWTPALTIQKVIISLISWLDEPNASDPLVPEIGRLYLSNIEEYKKKCKEYVRLYAQDGNNSK</sequence>
<dbReference type="EC" id="2.3.2.23" evidence="1"/>
<dbReference type="SUPFAM" id="SSF54495">
    <property type="entry name" value="UBC-like"/>
    <property type="match status" value="1"/>
</dbReference>
<dbReference type="GO" id="GO:0016874">
    <property type="term" value="F:ligase activity"/>
    <property type="evidence" value="ECO:0007669"/>
    <property type="project" value="UniProtKB-KW"/>
</dbReference>
<name>A0A0R0M2V4_9MICR</name>
<gene>
    <name evidence="9" type="ORF">M153_5670003774</name>
</gene>
<dbReference type="AlphaFoldDB" id="A0A0R0M2V4"/>
<dbReference type="FunFam" id="3.10.110.10:FF:000060">
    <property type="entry name" value="Ubiquitin conjugating enzyme (UbcB)"/>
    <property type="match status" value="1"/>
</dbReference>
<keyword evidence="3 7" id="KW-0547">Nucleotide-binding</keyword>
<dbReference type="PROSITE" id="PS00183">
    <property type="entry name" value="UBC_1"/>
    <property type="match status" value="1"/>
</dbReference>
<evidence type="ECO:0000256" key="1">
    <source>
        <dbReference type="ARBA" id="ARBA00012486"/>
    </source>
</evidence>
<dbReference type="InterPro" id="IPR023313">
    <property type="entry name" value="UBQ-conjugating_AS"/>
</dbReference>
<evidence type="ECO:0000256" key="2">
    <source>
        <dbReference type="ARBA" id="ARBA00022679"/>
    </source>
</evidence>
<dbReference type="InterPro" id="IPR000608">
    <property type="entry name" value="UBC"/>
</dbReference>
<protein>
    <recommendedName>
        <fullName evidence="1">E2 ubiquitin-conjugating enzyme</fullName>
        <ecNumber evidence="1">2.3.2.23</ecNumber>
    </recommendedName>
</protein>
<feature type="active site" description="Glycyl thioester intermediate" evidence="6">
    <location>
        <position position="103"/>
    </location>
</feature>
<evidence type="ECO:0000313" key="9">
    <source>
        <dbReference type="EMBL" id="KRH93796.1"/>
    </source>
</evidence>
<dbReference type="InterPro" id="IPR016135">
    <property type="entry name" value="UBQ-conjugating_enzyme/RWD"/>
</dbReference>
<evidence type="ECO:0000256" key="3">
    <source>
        <dbReference type="ARBA" id="ARBA00022741"/>
    </source>
</evidence>
<keyword evidence="9" id="KW-0436">Ligase</keyword>
<comment type="caution">
    <text evidence="9">The sequence shown here is derived from an EMBL/GenBank/DDBJ whole genome shotgun (WGS) entry which is preliminary data.</text>
</comment>
<dbReference type="OrthoDB" id="7851174at2759"/>
<keyword evidence="5 7" id="KW-0067">ATP-binding</keyword>